<dbReference type="GeneID" id="63788258"/>
<feature type="region of interest" description="Disordered" evidence="1">
    <location>
        <begin position="131"/>
        <end position="172"/>
    </location>
</feature>
<name>A0A1Y2ETH3_PROLT</name>
<organism evidence="3 4">
    <name type="scientific">Protomyces lactucae-debilis</name>
    <dbReference type="NCBI Taxonomy" id="2754530"/>
    <lineage>
        <taxon>Eukaryota</taxon>
        <taxon>Fungi</taxon>
        <taxon>Dikarya</taxon>
        <taxon>Ascomycota</taxon>
        <taxon>Taphrinomycotina</taxon>
        <taxon>Taphrinomycetes</taxon>
        <taxon>Taphrinales</taxon>
        <taxon>Protomycetaceae</taxon>
        <taxon>Protomyces</taxon>
    </lineage>
</organism>
<evidence type="ECO:0000256" key="2">
    <source>
        <dbReference type="SAM" id="Phobius"/>
    </source>
</evidence>
<keyword evidence="4" id="KW-1185">Reference proteome</keyword>
<evidence type="ECO:0000256" key="1">
    <source>
        <dbReference type="SAM" id="MobiDB-lite"/>
    </source>
</evidence>
<dbReference type="RefSeq" id="XP_040722174.1">
    <property type="nucleotide sequence ID" value="XM_040871659.1"/>
</dbReference>
<gene>
    <name evidence="3" type="ORF">BCR37DRAFT_395716</name>
</gene>
<comment type="caution">
    <text evidence="3">The sequence shown here is derived from an EMBL/GenBank/DDBJ whole genome shotgun (WGS) entry which is preliminary data.</text>
</comment>
<keyword evidence="2" id="KW-1133">Transmembrane helix</keyword>
<reference evidence="3 4" key="1">
    <citation type="submission" date="2016-07" db="EMBL/GenBank/DDBJ databases">
        <title>Pervasive Adenine N6-methylation of Active Genes in Fungi.</title>
        <authorList>
            <consortium name="DOE Joint Genome Institute"/>
            <person name="Mondo S.J."/>
            <person name="Dannebaum R.O."/>
            <person name="Kuo R.C."/>
            <person name="Labutti K."/>
            <person name="Haridas S."/>
            <person name="Kuo A."/>
            <person name="Salamov A."/>
            <person name="Ahrendt S.R."/>
            <person name="Lipzen A."/>
            <person name="Sullivan W."/>
            <person name="Andreopoulos W.B."/>
            <person name="Clum A."/>
            <person name="Lindquist E."/>
            <person name="Daum C."/>
            <person name="Ramamoorthy G.K."/>
            <person name="Gryganskyi A."/>
            <person name="Culley D."/>
            <person name="Magnuson J.K."/>
            <person name="James T.Y."/>
            <person name="O'Malley M.A."/>
            <person name="Stajich J.E."/>
            <person name="Spatafora J.W."/>
            <person name="Visel A."/>
            <person name="Grigoriev I.V."/>
        </authorList>
    </citation>
    <scope>NUCLEOTIDE SEQUENCE [LARGE SCALE GENOMIC DNA]</scope>
    <source>
        <strain evidence="3 4">12-1054</strain>
    </source>
</reference>
<dbReference type="AlphaFoldDB" id="A0A1Y2ETH3"/>
<keyword evidence="2" id="KW-0812">Transmembrane</keyword>
<feature type="transmembrane region" description="Helical" evidence="2">
    <location>
        <begin position="26"/>
        <end position="47"/>
    </location>
</feature>
<evidence type="ECO:0000313" key="3">
    <source>
        <dbReference type="EMBL" id="ORY74868.1"/>
    </source>
</evidence>
<evidence type="ECO:0000313" key="4">
    <source>
        <dbReference type="Proteomes" id="UP000193685"/>
    </source>
</evidence>
<feature type="region of interest" description="Disordered" evidence="1">
    <location>
        <begin position="216"/>
        <end position="258"/>
    </location>
</feature>
<proteinExistence type="predicted"/>
<dbReference type="Proteomes" id="UP000193685">
    <property type="component" value="Unassembled WGS sequence"/>
</dbReference>
<keyword evidence="2" id="KW-0472">Membrane</keyword>
<dbReference type="EMBL" id="MCFI01000028">
    <property type="protein sequence ID" value="ORY74868.1"/>
    <property type="molecule type" value="Genomic_DNA"/>
</dbReference>
<sequence length="258" mass="28682">MNIQKYIPNDEPKSDHRTTAIPVKTVVLSVLFSVLAVFLFAMALLYCRNINRLRVEDKQHKHADFGQRQKVRRDFFGRPKPVPEDPALDLGELPAPYMLPQNTKNRESVDSLARIGEAEDGAYRIAAIRKSHEASASPPPADQLTGMHAPPGRAHRPQGRLTPSPLRHTAVSPEPLSQEVHYGHLHMPEASTQHYTDDGSAPYGSYYGQDAYGRQSDRHWQQSGGHGGVGEQPGWPTRGRMPDMPGGWHSGTYASRGR</sequence>
<accession>A0A1Y2ETH3</accession>
<protein>
    <submittedName>
        <fullName evidence="3">Uncharacterized protein</fullName>
    </submittedName>
</protein>